<accession>A0A3M7SRE9</accession>
<name>A0A3M7SRE9_BRAPC</name>
<evidence type="ECO:0000313" key="2">
    <source>
        <dbReference type="Proteomes" id="UP000276133"/>
    </source>
</evidence>
<dbReference type="EMBL" id="REGN01000910">
    <property type="protein sequence ID" value="RNA38177.1"/>
    <property type="molecule type" value="Genomic_DNA"/>
</dbReference>
<gene>
    <name evidence="1" type="ORF">BpHYR1_024619</name>
</gene>
<proteinExistence type="predicted"/>
<comment type="caution">
    <text evidence="1">The sequence shown here is derived from an EMBL/GenBank/DDBJ whole genome shotgun (WGS) entry which is preliminary data.</text>
</comment>
<protein>
    <submittedName>
        <fullName evidence="1">Uncharacterized protein</fullName>
    </submittedName>
</protein>
<dbReference type="Proteomes" id="UP000276133">
    <property type="component" value="Unassembled WGS sequence"/>
</dbReference>
<reference evidence="1 2" key="1">
    <citation type="journal article" date="2018" name="Sci. Rep.">
        <title>Genomic signatures of local adaptation to the degree of environmental predictability in rotifers.</title>
        <authorList>
            <person name="Franch-Gras L."/>
            <person name="Hahn C."/>
            <person name="Garcia-Roger E.M."/>
            <person name="Carmona M.J."/>
            <person name="Serra M."/>
            <person name="Gomez A."/>
        </authorList>
    </citation>
    <scope>NUCLEOTIDE SEQUENCE [LARGE SCALE GENOMIC DNA]</scope>
    <source>
        <strain evidence="1">HYR1</strain>
    </source>
</reference>
<organism evidence="1 2">
    <name type="scientific">Brachionus plicatilis</name>
    <name type="common">Marine rotifer</name>
    <name type="synonym">Brachionus muelleri</name>
    <dbReference type="NCBI Taxonomy" id="10195"/>
    <lineage>
        <taxon>Eukaryota</taxon>
        <taxon>Metazoa</taxon>
        <taxon>Spiralia</taxon>
        <taxon>Gnathifera</taxon>
        <taxon>Rotifera</taxon>
        <taxon>Eurotatoria</taxon>
        <taxon>Monogononta</taxon>
        <taxon>Pseudotrocha</taxon>
        <taxon>Ploima</taxon>
        <taxon>Brachionidae</taxon>
        <taxon>Brachionus</taxon>
    </lineage>
</organism>
<keyword evidence="2" id="KW-1185">Reference proteome</keyword>
<evidence type="ECO:0000313" key="1">
    <source>
        <dbReference type="EMBL" id="RNA38177.1"/>
    </source>
</evidence>
<sequence length="104" mass="11388">MVITAKPLETCLVLSLAKKTRVTFPNGLNSSCKSVSVASSGRLLTLTLKSSLLRVFPKSTFFPAVLNYFFFGQKLHQNFISSITFLCATDFGSLTFSTLNTLVI</sequence>
<dbReference type="AlphaFoldDB" id="A0A3M7SRE9"/>